<protein>
    <submittedName>
        <fullName evidence="1">Uncharacterized protein</fullName>
    </submittedName>
</protein>
<proteinExistence type="predicted"/>
<sequence length="75" mass="8536">MQAGPAIRSHSPVIFWASSIPYWRSVDIADVSQSYTLLDEVIPPTYAYRKNELLRERSGKGRSDKLTGYIAVRCF</sequence>
<reference evidence="2" key="1">
    <citation type="journal article" date="2017" name="Nat. Ecol. Evol.">
        <title>Genome expansion and lineage-specific genetic innovations in the forest pathogenic fungi Armillaria.</title>
        <authorList>
            <person name="Sipos G."/>
            <person name="Prasanna A.N."/>
            <person name="Walter M.C."/>
            <person name="O'Connor E."/>
            <person name="Balint B."/>
            <person name="Krizsan K."/>
            <person name="Kiss B."/>
            <person name="Hess J."/>
            <person name="Varga T."/>
            <person name="Slot J."/>
            <person name="Riley R."/>
            <person name="Boka B."/>
            <person name="Rigling D."/>
            <person name="Barry K."/>
            <person name="Lee J."/>
            <person name="Mihaltcheva S."/>
            <person name="LaButti K."/>
            <person name="Lipzen A."/>
            <person name="Waldron R."/>
            <person name="Moloney N.M."/>
            <person name="Sperisen C."/>
            <person name="Kredics L."/>
            <person name="Vagvoelgyi C."/>
            <person name="Patrignani A."/>
            <person name="Fitzpatrick D."/>
            <person name="Nagy I."/>
            <person name="Doyle S."/>
            <person name="Anderson J.B."/>
            <person name="Grigoriev I.V."/>
            <person name="Gueldener U."/>
            <person name="Muensterkoetter M."/>
            <person name="Nagy L.G."/>
        </authorList>
    </citation>
    <scope>NUCLEOTIDE SEQUENCE [LARGE SCALE GENOMIC DNA]</scope>
    <source>
        <strain evidence="2">C18/9</strain>
    </source>
</reference>
<keyword evidence="2" id="KW-1185">Reference proteome</keyword>
<evidence type="ECO:0000313" key="2">
    <source>
        <dbReference type="Proteomes" id="UP000219338"/>
    </source>
</evidence>
<dbReference type="Proteomes" id="UP000219338">
    <property type="component" value="Unassembled WGS sequence"/>
</dbReference>
<name>A0A284S0I4_ARMOS</name>
<organism evidence="1 2">
    <name type="scientific">Armillaria ostoyae</name>
    <name type="common">Armillaria root rot fungus</name>
    <dbReference type="NCBI Taxonomy" id="47428"/>
    <lineage>
        <taxon>Eukaryota</taxon>
        <taxon>Fungi</taxon>
        <taxon>Dikarya</taxon>
        <taxon>Basidiomycota</taxon>
        <taxon>Agaricomycotina</taxon>
        <taxon>Agaricomycetes</taxon>
        <taxon>Agaricomycetidae</taxon>
        <taxon>Agaricales</taxon>
        <taxon>Marasmiineae</taxon>
        <taxon>Physalacriaceae</taxon>
        <taxon>Armillaria</taxon>
    </lineage>
</organism>
<evidence type="ECO:0000313" key="1">
    <source>
        <dbReference type="EMBL" id="SJL14503.1"/>
    </source>
</evidence>
<dbReference type="EMBL" id="FUEG01000024">
    <property type="protein sequence ID" value="SJL14503.1"/>
    <property type="molecule type" value="Genomic_DNA"/>
</dbReference>
<accession>A0A284S0I4</accession>
<gene>
    <name evidence="1" type="ORF">ARMOST_17964</name>
</gene>
<dbReference type="AlphaFoldDB" id="A0A284S0I4"/>